<sequence>MKASPMPSEKKDQLERSEKEVSKHTVTITKVNDVHTYDADVIGTFSQSSGTVSYDSIRSMKNESLQKAQINGKYVGSYSGKKIISSDSEITTNKFEEDSRVIFRKNKSSSGPEITTNRF</sequence>
<dbReference type="Proteomes" id="UP000267606">
    <property type="component" value="Unassembled WGS sequence"/>
</dbReference>
<accession>A0A183HU66</accession>
<dbReference type="WBParaSite" id="OFLC_0001102801-mRNA-1">
    <property type="protein sequence ID" value="OFLC_0001102801-mRNA-1"/>
    <property type="gene ID" value="OFLC_0001102801"/>
</dbReference>
<proteinExistence type="predicted"/>
<dbReference type="AlphaFoldDB" id="A0A183HU66"/>
<reference evidence="2 3" key="2">
    <citation type="submission" date="2018-11" db="EMBL/GenBank/DDBJ databases">
        <authorList>
            <consortium name="Pathogen Informatics"/>
        </authorList>
    </citation>
    <scope>NUCLEOTIDE SEQUENCE [LARGE SCALE GENOMIC DNA]</scope>
</reference>
<dbReference type="STRING" id="387005.A0A183HU66"/>
<evidence type="ECO:0000313" key="4">
    <source>
        <dbReference type="WBParaSite" id="OFLC_0001102801-mRNA-1"/>
    </source>
</evidence>
<feature type="compositionally biased region" description="Basic and acidic residues" evidence="1">
    <location>
        <begin position="8"/>
        <end position="23"/>
    </location>
</feature>
<evidence type="ECO:0000256" key="1">
    <source>
        <dbReference type="SAM" id="MobiDB-lite"/>
    </source>
</evidence>
<keyword evidence="3" id="KW-1185">Reference proteome</keyword>
<evidence type="ECO:0000313" key="3">
    <source>
        <dbReference type="Proteomes" id="UP000267606"/>
    </source>
</evidence>
<protein>
    <submittedName>
        <fullName evidence="4">OstA-like_N domain-containing protein</fullName>
    </submittedName>
</protein>
<evidence type="ECO:0000313" key="2">
    <source>
        <dbReference type="EMBL" id="VDO73241.1"/>
    </source>
</evidence>
<feature type="region of interest" description="Disordered" evidence="1">
    <location>
        <begin position="1"/>
        <end position="25"/>
    </location>
</feature>
<organism evidence="4">
    <name type="scientific">Onchocerca flexuosa</name>
    <dbReference type="NCBI Taxonomy" id="387005"/>
    <lineage>
        <taxon>Eukaryota</taxon>
        <taxon>Metazoa</taxon>
        <taxon>Ecdysozoa</taxon>
        <taxon>Nematoda</taxon>
        <taxon>Chromadorea</taxon>
        <taxon>Rhabditida</taxon>
        <taxon>Spirurina</taxon>
        <taxon>Spiruromorpha</taxon>
        <taxon>Filarioidea</taxon>
        <taxon>Onchocercidae</taxon>
        <taxon>Onchocerca</taxon>
    </lineage>
</organism>
<name>A0A183HU66_9BILA</name>
<reference evidence="4" key="1">
    <citation type="submission" date="2016-06" db="UniProtKB">
        <authorList>
            <consortium name="WormBaseParasite"/>
        </authorList>
    </citation>
    <scope>IDENTIFICATION</scope>
</reference>
<dbReference type="EMBL" id="UZAJ01015396">
    <property type="protein sequence ID" value="VDO73241.1"/>
    <property type="molecule type" value="Genomic_DNA"/>
</dbReference>
<gene>
    <name evidence="2" type="ORF">OFLC_LOCUS11030</name>
</gene>